<keyword evidence="3" id="KW-1185">Reference proteome</keyword>
<keyword evidence="1" id="KW-1133">Transmembrane helix</keyword>
<evidence type="ECO:0000313" key="2">
    <source>
        <dbReference type="EMBL" id="ASN82962.1"/>
    </source>
</evidence>
<dbReference type="STRING" id="317577.GCA_000419625_03560"/>
<dbReference type="AlphaFoldDB" id="A0A221T237"/>
<reference evidence="2 3" key="1">
    <citation type="submission" date="2017-05" db="EMBL/GenBank/DDBJ databases">
        <title>The complete genome sequence of Deinococcus ficus isolated from the rhizosphere of the Ficus religiosa L. in Taiwan.</title>
        <authorList>
            <person name="Wu K.-M."/>
            <person name="Liao T.-L."/>
            <person name="Liu Y.-M."/>
            <person name="Young C.-C."/>
            <person name="Tsai S.-F."/>
        </authorList>
    </citation>
    <scope>NUCLEOTIDE SEQUENCE [LARGE SCALE GENOMIC DNA]</scope>
    <source>
        <strain evidence="2 3">CC-FR2-10</strain>
        <plasmid evidence="3">pdfi2</plasmid>
    </source>
</reference>
<protein>
    <submittedName>
        <fullName evidence="2">Uncharacterized protein</fullName>
    </submittedName>
</protein>
<feature type="transmembrane region" description="Helical" evidence="1">
    <location>
        <begin position="43"/>
        <end position="60"/>
    </location>
</feature>
<dbReference type="KEGG" id="dfc:DFI_17405"/>
<organism evidence="2 3">
    <name type="scientific">Deinococcus ficus</name>
    <dbReference type="NCBI Taxonomy" id="317577"/>
    <lineage>
        <taxon>Bacteria</taxon>
        <taxon>Thermotogati</taxon>
        <taxon>Deinococcota</taxon>
        <taxon>Deinococci</taxon>
        <taxon>Deinococcales</taxon>
        <taxon>Deinococcaceae</taxon>
        <taxon>Deinococcus</taxon>
    </lineage>
</organism>
<evidence type="ECO:0000313" key="3">
    <source>
        <dbReference type="Proteomes" id="UP000259030"/>
    </source>
</evidence>
<name>A0A221T237_9DEIO</name>
<dbReference type="Proteomes" id="UP000259030">
    <property type="component" value="Plasmid pDFI2"/>
</dbReference>
<accession>A0A221T237</accession>
<proteinExistence type="predicted"/>
<feature type="transmembrane region" description="Helical" evidence="1">
    <location>
        <begin position="18"/>
        <end position="37"/>
    </location>
</feature>
<gene>
    <name evidence="2" type="ORF">DFI_17405</name>
</gene>
<geneLocation type="plasmid" evidence="3">
    <name>pdfi2</name>
</geneLocation>
<keyword evidence="2" id="KW-0614">Plasmid</keyword>
<keyword evidence="1" id="KW-0472">Membrane</keyword>
<evidence type="ECO:0000256" key="1">
    <source>
        <dbReference type="SAM" id="Phobius"/>
    </source>
</evidence>
<dbReference type="EMBL" id="CP021083">
    <property type="protein sequence ID" value="ASN82962.1"/>
    <property type="molecule type" value="Genomic_DNA"/>
</dbReference>
<keyword evidence="1" id="KW-0812">Transmembrane</keyword>
<sequence length="97" mass="10360">MTGPDERAQSQAHVLPDGLYPGAFWVALPVLALSLLVPAWAGLGLWFMMLLPALAALVVIVRNWRRDRRVSLAALTALLGLGLVYVVKGWLAGLAGS</sequence>
<dbReference type="RefSeq" id="WP_043777310.1">
    <property type="nucleotide sequence ID" value="NZ_CP021083.1"/>
</dbReference>
<feature type="transmembrane region" description="Helical" evidence="1">
    <location>
        <begin position="72"/>
        <end position="91"/>
    </location>
</feature>